<keyword evidence="3" id="KW-1185">Reference proteome</keyword>
<accession>N1PG96</accession>
<reference evidence="2 3" key="2">
    <citation type="journal article" date="2012" name="PLoS Pathog.">
        <title>Diverse lifestyles and strategies of plant pathogenesis encoded in the genomes of eighteen Dothideomycetes fungi.</title>
        <authorList>
            <person name="Ohm R.A."/>
            <person name="Feau N."/>
            <person name="Henrissat B."/>
            <person name="Schoch C.L."/>
            <person name="Horwitz B.A."/>
            <person name="Barry K.W."/>
            <person name="Condon B.J."/>
            <person name="Copeland A.C."/>
            <person name="Dhillon B."/>
            <person name="Glaser F."/>
            <person name="Hesse C.N."/>
            <person name="Kosti I."/>
            <person name="LaButti K."/>
            <person name="Lindquist E.A."/>
            <person name="Lucas S."/>
            <person name="Salamov A.A."/>
            <person name="Bradshaw R.E."/>
            <person name="Ciuffetti L."/>
            <person name="Hamelin R.C."/>
            <person name="Kema G.H.J."/>
            <person name="Lawrence C."/>
            <person name="Scott J.A."/>
            <person name="Spatafora J.W."/>
            <person name="Turgeon B.G."/>
            <person name="de Wit P.J.G.M."/>
            <person name="Zhong S."/>
            <person name="Goodwin S.B."/>
            <person name="Grigoriev I.V."/>
        </authorList>
    </citation>
    <scope>NUCLEOTIDE SEQUENCE [LARGE SCALE GENOMIC DNA]</scope>
    <source>
        <strain evidence="3">NZE10 / CBS 128990</strain>
    </source>
</reference>
<dbReference type="eggNOG" id="KOG1014">
    <property type="taxonomic scope" value="Eukaryota"/>
</dbReference>
<reference evidence="3" key="1">
    <citation type="journal article" date="2012" name="PLoS Genet.">
        <title>The genomes of the fungal plant pathogens Cladosporium fulvum and Dothistroma septosporum reveal adaptation to different hosts and lifestyles but also signatures of common ancestry.</title>
        <authorList>
            <person name="de Wit P.J.G.M."/>
            <person name="van der Burgt A."/>
            <person name="Oekmen B."/>
            <person name="Stergiopoulos I."/>
            <person name="Abd-Elsalam K.A."/>
            <person name="Aerts A.L."/>
            <person name="Bahkali A.H."/>
            <person name="Beenen H.G."/>
            <person name="Chettri P."/>
            <person name="Cox M.P."/>
            <person name="Datema E."/>
            <person name="de Vries R.P."/>
            <person name="Dhillon B."/>
            <person name="Ganley A.R."/>
            <person name="Griffiths S.A."/>
            <person name="Guo Y."/>
            <person name="Hamelin R.C."/>
            <person name="Henrissat B."/>
            <person name="Kabir M.S."/>
            <person name="Jashni M.K."/>
            <person name="Kema G."/>
            <person name="Klaubauf S."/>
            <person name="Lapidus A."/>
            <person name="Levasseur A."/>
            <person name="Lindquist E."/>
            <person name="Mehrabi R."/>
            <person name="Ohm R.A."/>
            <person name="Owen T.J."/>
            <person name="Salamov A."/>
            <person name="Schwelm A."/>
            <person name="Schijlen E."/>
            <person name="Sun H."/>
            <person name="van den Burg H.A."/>
            <person name="van Ham R.C.H.J."/>
            <person name="Zhang S."/>
            <person name="Goodwin S.B."/>
            <person name="Grigoriev I.V."/>
            <person name="Collemare J."/>
            <person name="Bradshaw R.E."/>
        </authorList>
    </citation>
    <scope>NUCLEOTIDE SEQUENCE [LARGE SCALE GENOMIC DNA]</scope>
    <source>
        <strain evidence="3">NZE10 / CBS 128990</strain>
    </source>
</reference>
<dbReference type="OrthoDB" id="5399006at2759"/>
<organism evidence="2 3">
    <name type="scientific">Dothistroma septosporum (strain NZE10 / CBS 128990)</name>
    <name type="common">Red band needle blight fungus</name>
    <name type="synonym">Mycosphaerella pini</name>
    <dbReference type="NCBI Taxonomy" id="675120"/>
    <lineage>
        <taxon>Eukaryota</taxon>
        <taxon>Fungi</taxon>
        <taxon>Dikarya</taxon>
        <taxon>Ascomycota</taxon>
        <taxon>Pezizomycotina</taxon>
        <taxon>Dothideomycetes</taxon>
        <taxon>Dothideomycetidae</taxon>
        <taxon>Mycosphaerellales</taxon>
        <taxon>Mycosphaerellaceae</taxon>
        <taxon>Dothistroma</taxon>
    </lineage>
</organism>
<dbReference type="HOGENOM" id="CLU_010194_17_0_1"/>
<dbReference type="PANTHER" id="PTHR43431">
    <property type="entry name" value="OXIDOREDUCTASE, SHORT CHAIN DEHYDROGENASE/REDUCTASE FAMILY (AFU_ORTHOLOGUE AFUA_5G14000)"/>
    <property type="match status" value="1"/>
</dbReference>
<gene>
    <name evidence="2" type="ORF">DOTSEDRAFT_159128</name>
</gene>
<evidence type="ECO:0000313" key="3">
    <source>
        <dbReference type="Proteomes" id="UP000016933"/>
    </source>
</evidence>
<dbReference type="EMBL" id="KB446544">
    <property type="protein sequence ID" value="EME40331.1"/>
    <property type="molecule type" value="Genomic_DNA"/>
</dbReference>
<dbReference type="STRING" id="675120.N1PG96"/>
<name>N1PG96_DOTSN</name>
<protein>
    <submittedName>
        <fullName evidence="2">Uncharacterized protein</fullName>
    </submittedName>
</protein>
<dbReference type="SUPFAM" id="SSF51735">
    <property type="entry name" value="NAD(P)-binding Rossmann-fold domains"/>
    <property type="match status" value="1"/>
</dbReference>
<dbReference type="Gene3D" id="3.40.50.720">
    <property type="entry name" value="NAD(P)-binding Rossmann-like Domain"/>
    <property type="match status" value="1"/>
</dbReference>
<dbReference type="InterPro" id="IPR036291">
    <property type="entry name" value="NAD(P)-bd_dom_sf"/>
</dbReference>
<comment type="pathway">
    <text evidence="1">Mycotoxin biosynthesis.</text>
</comment>
<dbReference type="Pfam" id="PF13561">
    <property type="entry name" value="adh_short_C2"/>
    <property type="match status" value="1"/>
</dbReference>
<dbReference type="InterPro" id="IPR002347">
    <property type="entry name" value="SDR_fam"/>
</dbReference>
<evidence type="ECO:0000313" key="2">
    <source>
        <dbReference type="EMBL" id="EME40331.1"/>
    </source>
</evidence>
<dbReference type="Proteomes" id="UP000016933">
    <property type="component" value="Unassembled WGS sequence"/>
</dbReference>
<evidence type="ECO:0000256" key="1">
    <source>
        <dbReference type="ARBA" id="ARBA00004685"/>
    </source>
</evidence>
<dbReference type="AlphaFoldDB" id="N1PG96"/>
<dbReference type="PANTHER" id="PTHR43431:SF7">
    <property type="entry name" value="OXIDOREDUCTASE, SHORT CHAIN DEHYDROGENASE_REDUCTASE FAMILY (AFU_ORTHOLOGUE AFUA_5G14000)"/>
    <property type="match status" value="1"/>
</dbReference>
<proteinExistence type="predicted"/>
<sequence length="246" mass="26444">MPHKPLAIIAGVGSGLGSSLARRFSKSYIVILLARTEKSFGPVVDEIKQAGGEAVGVSTDISNPESVKDSFKTIGEQYAGSPVAVAIFNASGGFVRKSLLDVTVEEMEKSVGVSIRGAMLFAQSAIPLLLKYEESSPTTPPSLFFTGSTAAIKPNPLSLVMTVPRHGLRALSMSAAKEFGPKGIHVVHSIVDGAIDTPWGESFLKNVPESQKIDPAAIAEMYWDCHLQSRRGWSNEVDCRAWEEKW</sequence>
<dbReference type="OMA" id="MILTERW"/>